<name>A0A831XF78_GEOME</name>
<dbReference type="Gene3D" id="1.25.40.10">
    <property type="entry name" value="Tetratricopeptide repeat domain"/>
    <property type="match status" value="1"/>
</dbReference>
<evidence type="ECO:0000313" key="2">
    <source>
        <dbReference type="EMBL" id="HEN43089.1"/>
    </source>
</evidence>
<sequence length="339" mass="36642">MFFSKLFRKDPASCLEKGEKLLAAGRFADARHSLEDALERLDANSPEGAAMAAVIREKMAVAGNRLAEMNLLEAEHCLKMGELGKAEEHLNLSLDLADDVTIRDKAVKLVGSLHRETPREHRHGKKGGCGGGCGSSAQDSEIIEPGDDGLSDRDRFELLVRPLPGDLPERYADLGEEFAQGYLAAHDGNGAVAAAVFEKLLAAGENDILLYELAILSHRGGDGRRCEALLRRALALNDANPLCNLSLVQLLTESGRFNEAVPLLESMVARNILPDQAGMFLGEIYRVRGESERAIGQFSQLLSSPLKREAAERLVGLLEAGGRSQEAALVAKQYLKGCC</sequence>
<proteinExistence type="predicted"/>
<comment type="caution">
    <text evidence="2">The sequence shown here is derived from an EMBL/GenBank/DDBJ whole genome shotgun (WGS) entry which is preliminary data.</text>
</comment>
<dbReference type="AlphaFoldDB" id="A0A831XF78"/>
<evidence type="ECO:0000256" key="1">
    <source>
        <dbReference type="SAM" id="MobiDB-lite"/>
    </source>
</evidence>
<feature type="region of interest" description="Disordered" evidence="1">
    <location>
        <begin position="116"/>
        <end position="150"/>
    </location>
</feature>
<dbReference type="EMBL" id="DSOV01000054">
    <property type="protein sequence ID" value="HEN43089.1"/>
    <property type="molecule type" value="Genomic_DNA"/>
</dbReference>
<dbReference type="InterPro" id="IPR011990">
    <property type="entry name" value="TPR-like_helical_dom_sf"/>
</dbReference>
<evidence type="ECO:0008006" key="3">
    <source>
        <dbReference type="Google" id="ProtNLM"/>
    </source>
</evidence>
<dbReference type="Pfam" id="PF13432">
    <property type="entry name" value="TPR_16"/>
    <property type="match status" value="1"/>
</dbReference>
<reference evidence="2" key="1">
    <citation type="journal article" date="2020" name="mSystems">
        <title>Genome- and Community-Level Interaction Insights into Carbon Utilization and Element Cycling Functions of Hydrothermarchaeota in Hydrothermal Sediment.</title>
        <authorList>
            <person name="Zhou Z."/>
            <person name="Liu Y."/>
            <person name="Xu W."/>
            <person name="Pan J."/>
            <person name="Luo Z.H."/>
            <person name="Li M."/>
        </authorList>
    </citation>
    <scope>NUCLEOTIDE SEQUENCE [LARGE SCALE GENOMIC DNA]</scope>
    <source>
        <strain evidence="2">SpSt-349</strain>
    </source>
</reference>
<organism evidence="2">
    <name type="scientific">Geobacter metallireducens</name>
    <dbReference type="NCBI Taxonomy" id="28232"/>
    <lineage>
        <taxon>Bacteria</taxon>
        <taxon>Pseudomonadati</taxon>
        <taxon>Thermodesulfobacteriota</taxon>
        <taxon>Desulfuromonadia</taxon>
        <taxon>Geobacterales</taxon>
        <taxon>Geobacteraceae</taxon>
        <taxon>Geobacter</taxon>
    </lineage>
</organism>
<protein>
    <recommendedName>
        <fullName evidence="3">TPR domain protein</fullName>
    </recommendedName>
</protein>
<dbReference type="SUPFAM" id="SSF48452">
    <property type="entry name" value="TPR-like"/>
    <property type="match status" value="1"/>
</dbReference>
<accession>A0A831XF78</accession>
<gene>
    <name evidence="2" type="ORF">ENQ87_12110</name>
</gene>